<dbReference type="AlphaFoldDB" id="A0A1Y5FFS5"/>
<dbReference type="Gene3D" id="3.40.50.12780">
    <property type="entry name" value="N-terminal domain of ligase-like"/>
    <property type="match status" value="1"/>
</dbReference>
<dbReference type="PANTHER" id="PTHR43845">
    <property type="entry name" value="BLR5969 PROTEIN"/>
    <property type="match status" value="1"/>
</dbReference>
<accession>A0A1Y5FFS5</accession>
<dbReference type="InterPro" id="IPR008670">
    <property type="entry name" value="CoA_reduct_LuxC"/>
</dbReference>
<dbReference type="PANTHER" id="PTHR43845:SF1">
    <property type="entry name" value="BLR5969 PROTEIN"/>
    <property type="match status" value="1"/>
</dbReference>
<comment type="caution">
    <text evidence="2">The sequence shown here is derived from an EMBL/GenBank/DDBJ whole genome shotgun (WGS) entry which is preliminary data.</text>
</comment>
<gene>
    <name evidence="2" type="ORF">A9Q84_03880</name>
</gene>
<dbReference type="EMBL" id="MAAO01000004">
    <property type="protein sequence ID" value="OUR98562.1"/>
    <property type="molecule type" value="Genomic_DNA"/>
</dbReference>
<dbReference type="SUPFAM" id="SSF56801">
    <property type="entry name" value="Acetyl-CoA synthetase-like"/>
    <property type="match status" value="1"/>
</dbReference>
<keyword evidence="1" id="KW-0521">NADP</keyword>
<dbReference type="Pfam" id="PF05893">
    <property type="entry name" value="LuxC"/>
    <property type="match status" value="1"/>
</dbReference>
<protein>
    <recommendedName>
        <fullName evidence="4">Long-chain-fatty-acyl-CoA reductase</fullName>
    </recommendedName>
</protein>
<dbReference type="GO" id="GO:0003995">
    <property type="term" value="F:acyl-CoA dehydrogenase activity"/>
    <property type="evidence" value="ECO:0007669"/>
    <property type="project" value="InterPro"/>
</dbReference>
<dbReference type="InterPro" id="IPR016161">
    <property type="entry name" value="Ald_DH/histidinol_DH"/>
</dbReference>
<dbReference type="Proteomes" id="UP000196531">
    <property type="component" value="Unassembled WGS sequence"/>
</dbReference>
<sequence>MKVLAHGEIYDNLSFEDFSLKVENSLKYELKLEELIICLDQFSKGLADLEISDEIKKEVVKFCSKEELEKKVISELGSIDAFDIKKNDFKSRPMEAYYPLGVALHVTPANSPGLAFLALVESLLGLNSNIVKLSRRDGDDCFVLAQKLIACDQTEVLLKKIFIIQDAPYEIEKLSELSDVVSCWGGDAAIDTIRKSVPASKRFIPWGHKISFSLMDLESAKREGLKKLARDIFQYDQLACSAPQVCYVLDAEFDELLSIAKDLAVELEVLSKDKPLGELDIQEQAELTNFNQLLKLESLIENKQVVESPTNDWRIYIEEDETFKASPLKRTIWLKPITVESILPTLKHHRIHLQTVGIDLNSNEFQVINELLKAGMLRVRNLGDMQNSYAGEPHDGELALSRFVKKISIDLTGLEDHFRLNELSQKSQVVERTAQVMSKEDFQALTPNEELAHLFFRSGGSSGKTAISPFSYNAYHRQMQAAAEGLFAAGLDPLVDKVANLFFGGGLYGGFLSFYTILEKLEIVQYPIAAYEDKNFVAEVLASNDINVIVGMPSYIIELFSNHAEVLKKSKVEKIYFGGEHFGQKQRDWLVQEFGIQIIRSASYGSVDAGPLGFQCPSCVKGEHHLNESIQDLEILRIDSDEKVSGDEIGRLVFTSKARDCVKIERYDLGDLGRWVLENCDCGRTNRKFELLGRHGDIFRAGGTFFNYMKFQKVLLDHFDYADLIQIKISNESSQSNIDRLSLYLTTDLIEKSKLMNVFQDLNEAVTRELTLDFEIIVSNVESFVHSKNSGKILRVIDERKL</sequence>
<evidence type="ECO:0008006" key="4">
    <source>
        <dbReference type="Google" id="ProtNLM"/>
    </source>
</evidence>
<evidence type="ECO:0000313" key="3">
    <source>
        <dbReference type="Proteomes" id="UP000196531"/>
    </source>
</evidence>
<organism evidence="2 3">
    <name type="scientific">Halobacteriovorax marinus</name>
    <dbReference type="NCBI Taxonomy" id="97084"/>
    <lineage>
        <taxon>Bacteria</taxon>
        <taxon>Pseudomonadati</taxon>
        <taxon>Bdellovibrionota</taxon>
        <taxon>Bacteriovoracia</taxon>
        <taxon>Bacteriovoracales</taxon>
        <taxon>Halobacteriovoraceae</taxon>
        <taxon>Halobacteriovorax</taxon>
    </lineage>
</organism>
<evidence type="ECO:0000256" key="1">
    <source>
        <dbReference type="ARBA" id="ARBA00022857"/>
    </source>
</evidence>
<reference evidence="3" key="1">
    <citation type="journal article" date="2017" name="Proc. Natl. Acad. Sci. U.S.A.">
        <title>Simulation of Deepwater Horizon oil plume reveals substrate specialization within a complex community of hydrocarbon-degraders.</title>
        <authorList>
            <person name="Hu P."/>
            <person name="Dubinsky E.A."/>
            <person name="Probst A.J."/>
            <person name="Wang J."/>
            <person name="Sieber C.M.K."/>
            <person name="Tom L.M."/>
            <person name="Gardinali P."/>
            <person name="Banfield J.F."/>
            <person name="Atlas R.M."/>
            <person name="Andersen G.L."/>
        </authorList>
    </citation>
    <scope>NUCLEOTIDE SEQUENCE [LARGE SCALE GENOMIC DNA]</scope>
</reference>
<dbReference type="InterPro" id="IPR042099">
    <property type="entry name" value="ANL_N_sf"/>
</dbReference>
<proteinExistence type="predicted"/>
<evidence type="ECO:0000313" key="2">
    <source>
        <dbReference type="EMBL" id="OUR98562.1"/>
    </source>
</evidence>
<dbReference type="GO" id="GO:0008218">
    <property type="term" value="P:bioluminescence"/>
    <property type="evidence" value="ECO:0007669"/>
    <property type="project" value="InterPro"/>
</dbReference>
<dbReference type="SUPFAM" id="SSF53720">
    <property type="entry name" value="ALDH-like"/>
    <property type="match status" value="1"/>
</dbReference>
<name>A0A1Y5FFS5_9BACT</name>